<organism evidence="12 13">
    <name type="scientific">Pseudoalteromonas lipolytica</name>
    <dbReference type="NCBI Taxonomy" id="570156"/>
    <lineage>
        <taxon>Bacteria</taxon>
        <taxon>Pseudomonadati</taxon>
        <taxon>Pseudomonadota</taxon>
        <taxon>Gammaproteobacteria</taxon>
        <taxon>Alteromonadales</taxon>
        <taxon>Pseudoalteromonadaceae</taxon>
        <taxon>Pseudoalteromonas</taxon>
    </lineage>
</organism>
<dbReference type="Pfam" id="PF00483">
    <property type="entry name" value="NTP_transferase"/>
    <property type="match status" value="1"/>
</dbReference>
<proteinExistence type="inferred from homology"/>
<evidence type="ECO:0000256" key="5">
    <source>
        <dbReference type="ARBA" id="ARBA00022695"/>
    </source>
</evidence>
<evidence type="ECO:0000313" key="13">
    <source>
        <dbReference type="Proteomes" id="UP000050378"/>
    </source>
</evidence>
<dbReference type="GO" id="GO:0009298">
    <property type="term" value="P:GDP-mannose biosynthetic process"/>
    <property type="evidence" value="ECO:0007669"/>
    <property type="project" value="UniProtKB-UniPathway"/>
</dbReference>
<dbReference type="CDD" id="cd02213">
    <property type="entry name" value="cupin_PMI_typeII_C"/>
    <property type="match status" value="1"/>
</dbReference>
<dbReference type="Gene3D" id="2.60.120.10">
    <property type="entry name" value="Jelly Rolls"/>
    <property type="match status" value="1"/>
</dbReference>
<dbReference type="UniPathway" id="UPA00126">
    <property type="reaction ID" value="UER00930"/>
</dbReference>
<evidence type="ECO:0000259" key="11">
    <source>
        <dbReference type="Pfam" id="PF01050"/>
    </source>
</evidence>
<dbReference type="Gene3D" id="3.90.550.10">
    <property type="entry name" value="Spore Coat Polysaccharide Biosynthesis Protein SpsA, Chain A"/>
    <property type="match status" value="1"/>
</dbReference>
<comment type="catalytic activity">
    <reaction evidence="8">
        <text>alpha-D-mannose 1-phosphate + GTP + H(+) = GDP-alpha-D-mannose + diphosphate</text>
        <dbReference type="Rhea" id="RHEA:15229"/>
        <dbReference type="ChEBI" id="CHEBI:15378"/>
        <dbReference type="ChEBI" id="CHEBI:33019"/>
        <dbReference type="ChEBI" id="CHEBI:37565"/>
        <dbReference type="ChEBI" id="CHEBI:57527"/>
        <dbReference type="ChEBI" id="CHEBI:58409"/>
        <dbReference type="EC" id="2.7.7.13"/>
    </reaction>
</comment>
<dbReference type="InterPro" id="IPR014710">
    <property type="entry name" value="RmlC-like_jellyroll"/>
</dbReference>
<accession>A0A0P7E216</accession>
<dbReference type="SUPFAM" id="SSF53448">
    <property type="entry name" value="Nucleotide-diphospho-sugar transferases"/>
    <property type="match status" value="1"/>
</dbReference>
<evidence type="ECO:0000256" key="4">
    <source>
        <dbReference type="ARBA" id="ARBA00022679"/>
    </source>
</evidence>
<dbReference type="CDD" id="cd02509">
    <property type="entry name" value="GDP-M1P_Guanylyltransferase"/>
    <property type="match status" value="1"/>
</dbReference>
<dbReference type="NCBIfam" id="TIGR01479">
    <property type="entry name" value="GMP_PMI"/>
    <property type="match status" value="1"/>
</dbReference>
<dbReference type="GO" id="GO:0004475">
    <property type="term" value="F:mannose-1-phosphate guanylyltransferase (GTP) activity"/>
    <property type="evidence" value="ECO:0007669"/>
    <property type="project" value="UniProtKB-EC"/>
</dbReference>
<keyword evidence="6" id="KW-0547">Nucleotide-binding</keyword>
<evidence type="ECO:0000256" key="6">
    <source>
        <dbReference type="ARBA" id="ARBA00022741"/>
    </source>
</evidence>
<feature type="domain" description="Nucleotidyl transferase" evidence="10">
    <location>
        <begin position="8"/>
        <end position="287"/>
    </location>
</feature>
<name>A0A0P7E216_9GAMM</name>
<dbReference type="InterPro" id="IPR049577">
    <property type="entry name" value="GMPP_N"/>
</dbReference>
<dbReference type="AlphaFoldDB" id="A0A0P7E216"/>
<evidence type="ECO:0000259" key="10">
    <source>
        <dbReference type="Pfam" id="PF00483"/>
    </source>
</evidence>
<dbReference type="FunFam" id="3.90.550.10:FF:000046">
    <property type="entry name" value="Mannose-1-phosphate guanylyltransferase (GDP)"/>
    <property type="match status" value="1"/>
</dbReference>
<dbReference type="InterPro" id="IPR001538">
    <property type="entry name" value="Man6P_isomerase-2_C"/>
</dbReference>
<dbReference type="InterPro" id="IPR006375">
    <property type="entry name" value="Man1P_GuaTrfase/Man6P_Isoase"/>
</dbReference>
<protein>
    <recommendedName>
        <fullName evidence="3">mannose-1-phosphate guanylyltransferase</fullName>
        <ecNumber evidence="3">2.7.7.13</ecNumber>
    </recommendedName>
</protein>
<sequence length="472" mass="51612">MMSHKITPVILAGGIGSRLWPLSRKAMPKQFLSLLSEKSLLQSTLLRVADSRFNAPILVCNEEHRFIAKTQIAEITDSYTLLLEPEGKNTAPAIALAAEFALQNGLTDPLLVMPADHHISNFDKLIACLDNAIALCQQQQLVTFAITPTEPHTGYGYIRQGEPLAPEGCFKVAEFKEKPALQLAEKYLASGEYGWNSGMFLFLPDVYLSELNRFAPKIADSVAKAASFTADLGFQRPVAGALTACPSDSIDYAILERSANVAVIPVDLNWSDVGSFSALSKIAEKDHHGNYLASQGVSLDSENNLLISEADHTIAALGVSNQAIIHTHDATLVADKSALDKLPDLLKQLAVVDSDKLTHHQAVFRPWGNYRTLIESTGFKVKKIIVNSGAKLSTQRHQHRAEHWVVVSGVASVRVGDDEFELSADQSCYIAAKQLHSLANQQYTPLIVIEVQTGAILDETDIERFDDRYGRG</sequence>
<evidence type="ECO:0000256" key="8">
    <source>
        <dbReference type="ARBA" id="ARBA00047343"/>
    </source>
</evidence>
<evidence type="ECO:0000256" key="2">
    <source>
        <dbReference type="ARBA" id="ARBA00006115"/>
    </source>
</evidence>
<dbReference type="EMBL" id="LJTC01000004">
    <property type="protein sequence ID" value="KPM84102.1"/>
    <property type="molecule type" value="Genomic_DNA"/>
</dbReference>
<gene>
    <name evidence="12" type="ORF">AOG27_07305</name>
</gene>
<dbReference type="GO" id="GO:0000271">
    <property type="term" value="P:polysaccharide biosynthetic process"/>
    <property type="evidence" value="ECO:0007669"/>
    <property type="project" value="InterPro"/>
</dbReference>
<dbReference type="PANTHER" id="PTHR46390:SF1">
    <property type="entry name" value="MANNOSE-1-PHOSPHATE GUANYLYLTRANSFERASE"/>
    <property type="match status" value="1"/>
</dbReference>
<dbReference type="InterPro" id="IPR029044">
    <property type="entry name" value="Nucleotide-diphossugar_trans"/>
</dbReference>
<dbReference type="Proteomes" id="UP000050378">
    <property type="component" value="Unassembled WGS sequence"/>
</dbReference>
<comment type="caution">
    <text evidence="12">The sequence shown here is derived from an EMBL/GenBank/DDBJ whole genome shotgun (WGS) entry which is preliminary data.</text>
</comment>
<dbReference type="PANTHER" id="PTHR46390">
    <property type="entry name" value="MANNOSE-1-PHOSPHATE GUANYLYLTRANSFERASE"/>
    <property type="match status" value="1"/>
</dbReference>
<evidence type="ECO:0000256" key="1">
    <source>
        <dbReference type="ARBA" id="ARBA00004823"/>
    </source>
</evidence>
<dbReference type="OrthoDB" id="9806359at2"/>
<dbReference type="Pfam" id="PF01050">
    <property type="entry name" value="MannoseP_isomer"/>
    <property type="match status" value="1"/>
</dbReference>
<comment type="pathway">
    <text evidence="1">Nucleotide-sugar biosynthesis; GDP-alpha-D-mannose biosynthesis; GDP-alpha-D-mannose from alpha-D-mannose 1-phosphate (GTP route): step 1/1.</text>
</comment>
<evidence type="ECO:0000256" key="7">
    <source>
        <dbReference type="ARBA" id="ARBA00023134"/>
    </source>
</evidence>
<dbReference type="GO" id="GO:0005525">
    <property type="term" value="F:GTP binding"/>
    <property type="evidence" value="ECO:0007669"/>
    <property type="project" value="UniProtKB-KW"/>
</dbReference>
<dbReference type="EC" id="2.7.7.13" evidence="3"/>
<dbReference type="InterPro" id="IPR005835">
    <property type="entry name" value="NTP_transferase_dom"/>
</dbReference>
<dbReference type="STRING" id="570156.AOG27_07305"/>
<evidence type="ECO:0000256" key="9">
    <source>
        <dbReference type="RuleBase" id="RU004190"/>
    </source>
</evidence>
<evidence type="ECO:0000313" key="12">
    <source>
        <dbReference type="EMBL" id="KPM84102.1"/>
    </source>
</evidence>
<comment type="similarity">
    <text evidence="2 9">Belongs to the mannose-6-phosphate isomerase type 2 family.</text>
</comment>
<keyword evidence="5" id="KW-0548">Nucleotidyltransferase</keyword>
<evidence type="ECO:0000256" key="3">
    <source>
        <dbReference type="ARBA" id="ARBA00012387"/>
    </source>
</evidence>
<dbReference type="PATRIC" id="fig|570156.3.peg.2516"/>
<dbReference type="SUPFAM" id="SSF51182">
    <property type="entry name" value="RmlC-like cupins"/>
    <property type="match status" value="1"/>
</dbReference>
<feature type="domain" description="Mannose-6-phosphate isomerase type II C-terminal" evidence="11">
    <location>
        <begin position="354"/>
        <end position="467"/>
    </location>
</feature>
<dbReference type="InterPro" id="IPR011051">
    <property type="entry name" value="RmlC_Cupin_sf"/>
</dbReference>
<keyword evidence="7" id="KW-0342">GTP-binding</keyword>
<dbReference type="InterPro" id="IPR051161">
    <property type="entry name" value="Mannose-6P_isomerase_type2"/>
</dbReference>
<keyword evidence="4 12" id="KW-0808">Transferase</keyword>
<reference evidence="12 13" key="1">
    <citation type="submission" date="2015-09" db="EMBL/GenBank/DDBJ databases">
        <title>Draft Genome Sequence of Pseudoalteromonas lipolytica UCD-48B.</title>
        <authorList>
            <person name="Krusor M."/>
            <person name="Coil D.A."/>
            <person name="Lang J.M."/>
            <person name="Eisen J.A."/>
            <person name="Alexiev A."/>
        </authorList>
    </citation>
    <scope>NUCLEOTIDE SEQUENCE [LARGE SCALE GENOMIC DNA]</scope>
    <source>
        <strain evidence="12 13">UCD-48B</strain>
    </source>
</reference>